<dbReference type="CDD" id="cd08760">
    <property type="entry name" value="Cyt_b561_FRRS1_like"/>
    <property type="match status" value="1"/>
</dbReference>
<sequence>MLRATHIAAALTAIVAFGSPSFARAHEHHDENIPEGSVISPDPLDTILWLHIGGMIASFGIIFPIGMVLGIVRNRWHVPTQVVGAVVAILSWFLGHNHGGRQFAPNIHASFASTLMSLLMMQIGVGVYLKLHMEKGIHGKVRKKVVLLHGMLGIVMPVVAWVQMLFGGITALGFCRDSHTGNCLAHFIMGSSFIGYGTIMILLTLQGQCWLRSTGKSQEFWDSLVITCWGIINTFTEHRWGQHWEHNDIQHTSMGIVWWATGMLGLWLSWSNNGKPRRNVIPGIVIILTGYAMSAHTQHSPLSGAVHTVFGYTLMAAGLARVVEIAFVCKDRSYLALEQVSSWQYLSPYLLFAAGFIFQAANEEQIALVSSIGIDHVSYILVLYSLASVMFLFVNILITIYAKNPAPPLKRPVGGEGTRPNGHARPAEVVDDVQQFELEGLISDSDEERTVSRSERRSS</sequence>
<dbReference type="InParanoid" id="A0A3N4MB49"/>
<feature type="transmembrane region" description="Helical" evidence="2">
    <location>
        <begin position="107"/>
        <end position="129"/>
    </location>
</feature>
<feature type="region of interest" description="Disordered" evidence="1">
    <location>
        <begin position="411"/>
        <end position="430"/>
    </location>
</feature>
<dbReference type="Pfam" id="PF10348">
    <property type="entry name" value="DUF2427"/>
    <property type="match status" value="1"/>
</dbReference>
<protein>
    <recommendedName>
        <fullName evidence="7">Integral membrane protein</fullName>
    </recommendedName>
</protein>
<accession>A0A3N4MB49</accession>
<evidence type="ECO:0008006" key="7">
    <source>
        <dbReference type="Google" id="ProtNLM"/>
    </source>
</evidence>
<dbReference type="Pfam" id="PF10355">
    <property type="entry name" value="Ytp1"/>
    <property type="match status" value="1"/>
</dbReference>
<dbReference type="OrthoDB" id="4137487at2759"/>
<dbReference type="AlphaFoldDB" id="A0A3N4MB49"/>
<dbReference type="EMBL" id="ML121533">
    <property type="protein sequence ID" value="RPB26805.1"/>
    <property type="molecule type" value="Genomic_DNA"/>
</dbReference>
<evidence type="ECO:0000256" key="2">
    <source>
        <dbReference type="SAM" id="Phobius"/>
    </source>
</evidence>
<name>A0A3N4MB49_9PEZI</name>
<feature type="transmembrane region" description="Helical" evidence="2">
    <location>
        <begin position="280"/>
        <end position="297"/>
    </location>
</feature>
<feature type="transmembrane region" description="Helical" evidence="2">
    <location>
        <begin position="381"/>
        <end position="402"/>
    </location>
</feature>
<feature type="transmembrane region" description="Helical" evidence="2">
    <location>
        <begin position="184"/>
        <end position="207"/>
    </location>
</feature>
<evidence type="ECO:0000259" key="4">
    <source>
        <dbReference type="Pfam" id="PF10355"/>
    </source>
</evidence>
<dbReference type="STRING" id="1051890.A0A3N4MB49"/>
<feature type="region of interest" description="Disordered" evidence="1">
    <location>
        <begin position="440"/>
        <end position="459"/>
    </location>
</feature>
<evidence type="ECO:0000256" key="1">
    <source>
        <dbReference type="SAM" id="MobiDB-lite"/>
    </source>
</evidence>
<evidence type="ECO:0000313" key="6">
    <source>
        <dbReference type="Proteomes" id="UP000267821"/>
    </source>
</evidence>
<feature type="transmembrane region" description="Helical" evidence="2">
    <location>
        <begin position="49"/>
        <end position="71"/>
    </location>
</feature>
<feature type="transmembrane region" description="Helical" evidence="2">
    <location>
        <begin position="341"/>
        <end position="361"/>
    </location>
</feature>
<organism evidence="5 6">
    <name type="scientific">Terfezia boudieri ATCC MYA-4762</name>
    <dbReference type="NCBI Taxonomy" id="1051890"/>
    <lineage>
        <taxon>Eukaryota</taxon>
        <taxon>Fungi</taxon>
        <taxon>Dikarya</taxon>
        <taxon>Ascomycota</taxon>
        <taxon>Pezizomycotina</taxon>
        <taxon>Pezizomycetes</taxon>
        <taxon>Pezizales</taxon>
        <taxon>Pezizaceae</taxon>
        <taxon>Terfezia</taxon>
    </lineage>
</organism>
<dbReference type="PANTHER" id="PTHR31685">
    <property type="entry name" value="INTEGRAL MEMBRANE PROTEIN (AFU_ORTHOLOGUE AFUA_6G12730)-RELATED"/>
    <property type="match status" value="1"/>
</dbReference>
<evidence type="ECO:0000259" key="3">
    <source>
        <dbReference type="Pfam" id="PF10348"/>
    </source>
</evidence>
<feature type="transmembrane region" description="Helical" evidence="2">
    <location>
        <begin position="309"/>
        <end position="329"/>
    </location>
</feature>
<keyword evidence="2" id="KW-0472">Membrane</keyword>
<feature type="transmembrane region" description="Helical" evidence="2">
    <location>
        <begin position="78"/>
        <end position="95"/>
    </location>
</feature>
<dbReference type="FunCoup" id="A0A3N4MB49">
    <property type="interactions" value="15"/>
</dbReference>
<feature type="compositionally biased region" description="Basic and acidic residues" evidence="1">
    <location>
        <begin position="448"/>
        <end position="459"/>
    </location>
</feature>
<evidence type="ECO:0000313" key="5">
    <source>
        <dbReference type="EMBL" id="RPB26805.1"/>
    </source>
</evidence>
<dbReference type="InterPro" id="IPR018825">
    <property type="entry name" value="DUF2427"/>
</dbReference>
<keyword evidence="6" id="KW-1185">Reference proteome</keyword>
<keyword evidence="2" id="KW-0812">Transmembrane</keyword>
<proteinExistence type="predicted"/>
<dbReference type="PANTHER" id="PTHR31685:SF2">
    <property type="entry name" value="PROTEIN YTP1"/>
    <property type="match status" value="1"/>
</dbReference>
<keyword evidence="2" id="KW-1133">Transmembrane helix</keyword>
<feature type="domain" description="Protein YTP1-like C-terminal" evidence="4">
    <location>
        <begin position="160"/>
        <end position="401"/>
    </location>
</feature>
<gene>
    <name evidence="5" type="ORF">L211DRAFT_835152</name>
</gene>
<feature type="domain" description="DUF2427" evidence="3">
    <location>
        <begin position="33"/>
        <end position="132"/>
    </location>
</feature>
<dbReference type="Proteomes" id="UP000267821">
    <property type="component" value="Unassembled WGS sequence"/>
</dbReference>
<dbReference type="InterPro" id="IPR018827">
    <property type="entry name" value="YTP1_C"/>
</dbReference>
<reference evidence="5 6" key="1">
    <citation type="journal article" date="2018" name="Nat. Ecol. Evol.">
        <title>Pezizomycetes genomes reveal the molecular basis of ectomycorrhizal truffle lifestyle.</title>
        <authorList>
            <person name="Murat C."/>
            <person name="Payen T."/>
            <person name="Noel B."/>
            <person name="Kuo A."/>
            <person name="Morin E."/>
            <person name="Chen J."/>
            <person name="Kohler A."/>
            <person name="Krizsan K."/>
            <person name="Balestrini R."/>
            <person name="Da Silva C."/>
            <person name="Montanini B."/>
            <person name="Hainaut M."/>
            <person name="Levati E."/>
            <person name="Barry K.W."/>
            <person name="Belfiori B."/>
            <person name="Cichocki N."/>
            <person name="Clum A."/>
            <person name="Dockter R.B."/>
            <person name="Fauchery L."/>
            <person name="Guy J."/>
            <person name="Iotti M."/>
            <person name="Le Tacon F."/>
            <person name="Lindquist E.A."/>
            <person name="Lipzen A."/>
            <person name="Malagnac F."/>
            <person name="Mello A."/>
            <person name="Molinier V."/>
            <person name="Miyauchi S."/>
            <person name="Poulain J."/>
            <person name="Riccioni C."/>
            <person name="Rubini A."/>
            <person name="Sitrit Y."/>
            <person name="Splivallo R."/>
            <person name="Traeger S."/>
            <person name="Wang M."/>
            <person name="Zifcakova L."/>
            <person name="Wipf D."/>
            <person name="Zambonelli A."/>
            <person name="Paolocci F."/>
            <person name="Nowrousian M."/>
            <person name="Ottonello S."/>
            <person name="Baldrian P."/>
            <person name="Spatafora J.W."/>
            <person name="Henrissat B."/>
            <person name="Nagy L.G."/>
            <person name="Aury J.M."/>
            <person name="Wincker P."/>
            <person name="Grigoriev I.V."/>
            <person name="Bonfante P."/>
            <person name="Martin F.M."/>
        </authorList>
    </citation>
    <scope>NUCLEOTIDE SEQUENCE [LARGE SCALE GENOMIC DNA]</scope>
    <source>
        <strain evidence="5 6">ATCC MYA-4762</strain>
    </source>
</reference>
<feature type="transmembrane region" description="Helical" evidence="2">
    <location>
        <begin position="150"/>
        <end position="172"/>
    </location>
</feature>